<organism evidence="2 3">
    <name type="scientific">Desulfotalea psychrophila (strain LSv54 / DSM 12343)</name>
    <dbReference type="NCBI Taxonomy" id="177439"/>
    <lineage>
        <taxon>Bacteria</taxon>
        <taxon>Pseudomonadati</taxon>
        <taxon>Thermodesulfobacteriota</taxon>
        <taxon>Desulfobulbia</taxon>
        <taxon>Desulfobulbales</taxon>
        <taxon>Desulfocapsaceae</taxon>
        <taxon>Desulfotalea</taxon>
    </lineage>
</organism>
<proteinExistence type="predicted"/>
<keyword evidence="3" id="KW-1185">Reference proteome</keyword>
<reference evidence="3" key="1">
    <citation type="journal article" date="2004" name="Environ. Microbiol.">
        <title>The genome of Desulfotalea psychrophila, a sulfate-reducing bacterium from permanently cold Arctic sediments.</title>
        <authorList>
            <person name="Rabus R."/>
            <person name="Ruepp A."/>
            <person name="Frickey T."/>
            <person name="Rattei T."/>
            <person name="Fartmann B."/>
            <person name="Stark M."/>
            <person name="Bauer M."/>
            <person name="Zibat A."/>
            <person name="Lombardot T."/>
            <person name="Becker I."/>
            <person name="Amann J."/>
            <person name="Gellner K."/>
            <person name="Teeling H."/>
            <person name="Leuschner W.D."/>
            <person name="Gloeckner F.-O."/>
            <person name="Lupas A.N."/>
            <person name="Amann R."/>
            <person name="Klenk H.-P."/>
        </authorList>
    </citation>
    <scope>NUCLEOTIDE SEQUENCE [LARGE SCALE GENOMIC DNA]</scope>
    <source>
        <strain evidence="3">DSM 12343 / LSv54</strain>
    </source>
</reference>
<feature type="chain" id="PRO_5004270946" evidence="1">
    <location>
        <begin position="20"/>
        <end position="398"/>
    </location>
</feature>
<evidence type="ECO:0000313" key="2">
    <source>
        <dbReference type="EMBL" id="CAG35319.1"/>
    </source>
</evidence>
<dbReference type="Proteomes" id="UP000000602">
    <property type="component" value="Chromosome"/>
</dbReference>
<dbReference type="Pfam" id="PF03783">
    <property type="entry name" value="CsgG"/>
    <property type="match status" value="1"/>
</dbReference>
<sequence>MRLLLALLLMLSLSVSALAAQNIKEESQTVTGYGSNPSAAIGDALVRAVGQLKGVKIDSKRICSQLSQENSYGQDGEWQEEFTSSEKVQQLLKTKTKGQLAGYQVIDVQEGENGYEARVEVKYHRFSEQGYSADNRRKLAVVPFATGKSRFMLLGDATPAAKVEEEFRNRLIDLFTQSRRLSILDRQYGEAFETEKDLWLSDDAASGETARLGNVRGVDYLVVGTIRSIWSKRYVEKIQLTGETISTYAGKAQVDYKIIQAATRQVKWSDTITVKFSDRNIRRMLSRFGSSQAGMTNAMAERVAQEALANIYPMRVVGVKGKTVIINQGGKSLKKGDKLHVYFVGEEMIDPYTKESLGQLEEKIATVQVIRPTAKVTYTRVIAGDAELIEAGAIIRRK</sequence>
<accession>Q6AQQ4</accession>
<keyword evidence="1" id="KW-0732">Signal</keyword>
<gene>
    <name evidence="2" type="ordered locus">DP0590</name>
</gene>
<dbReference type="Gene3D" id="3.40.50.10610">
    <property type="entry name" value="ABC-type transport auxiliary lipoprotein component"/>
    <property type="match status" value="1"/>
</dbReference>
<dbReference type="HOGENOM" id="CLU_051487_0_0_7"/>
<dbReference type="eggNOG" id="COG1462">
    <property type="taxonomic scope" value="Bacteria"/>
</dbReference>
<dbReference type="EMBL" id="CR522870">
    <property type="protein sequence ID" value="CAG35319.1"/>
    <property type="molecule type" value="Genomic_DNA"/>
</dbReference>
<feature type="signal peptide" evidence="1">
    <location>
        <begin position="1"/>
        <end position="19"/>
    </location>
</feature>
<dbReference type="RefSeq" id="WP_011187835.1">
    <property type="nucleotide sequence ID" value="NC_006138.1"/>
</dbReference>
<dbReference type="KEGG" id="dps:DP0590"/>
<dbReference type="AlphaFoldDB" id="Q6AQQ4"/>
<dbReference type="STRING" id="177439.DP0590"/>
<dbReference type="OrthoDB" id="193695at2"/>
<evidence type="ECO:0000256" key="1">
    <source>
        <dbReference type="SAM" id="SignalP"/>
    </source>
</evidence>
<name>Q6AQQ4_DESPS</name>
<dbReference type="GO" id="GO:0030288">
    <property type="term" value="C:outer membrane-bounded periplasmic space"/>
    <property type="evidence" value="ECO:0007669"/>
    <property type="project" value="InterPro"/>
</dbReference>
<evidence type="ECO:0000313" key="3">
    <source>
        <dbReference type="Proteomes" id="UP000000602"/>
    </source>
</evidence>
<protein>
    <submittedName>
        <fullName evidence="2">Probable periplasmic protein</fullName>
    </submittedName>
</protein>
<dbReference type="InterPro" id="IPR005534">
    <property type="entry name" value="Curli_assmbl/transp-comp_CsgG"/>
</dbReference>